<evidence type="ECO:0000256" key="1">
    <source>
        <dbReference type="SAM" id="Phobius"/>
    </source>
</evidence>
<dbReference type="EMBL" id="JADGMS010000008">
    <property type="protein sequence ID" value="KAF9676691.1"/>
    <property type="molecule type" value="Genomic_DNA"/>
</dbReference>
<name>A0A835JXB5_9ROSI</name>
<sequence>MGHWRLKPTKTAVRLRQPKTGGKGGMLRIPARFVPSLSRLKRCPPQETHEFTAMPVAAENASVTMVESTSVGATAIAAKLILFLSRHSLNPIGSGYIFFHFELMIFLICWKRELKLINAQDVAELENE</sequence>
<accession>A0A835JXB5</accession>
<organism evidence="2 3">
    <name type="scientific">Salix dunnii</name>
    <dbReference type="NCBI Taxonomy" id="1413687"/>
    <lineage>
        <taxon>Eukaryota</taxon>
        <taxon>Viridiplantae</taxon>
        <taxon>Streptophyta</taxon>
        <taxon>Embryophyta</taxon>
        <taxon>Tracheophyta</taxon>
        <taxon>Spermatophyta</taxon>
        <taxon>Magnoliopsida</taxon>
        <taxon>eudicotyledons</taxon>
        <taxon>Gunneridae</taxon>
        <taxon>Pentapetalae</taxon>
        <taxon>rosids</taxon>
        <taxon>fabids</taxon>
        <taxon>Malpighiales</taxon>
        <taxon>Salicaceae</taxon>
        <taxon>Saliceae</taxon>
        <taxon>Salix</taxon>
    </lineage>
</organism>
<keyword evidence="1" id="KW-1133">Transmembrane helix</keyword>
<comment type="caution">
    <text evidence="2">The sequence shown here is derived from an EMBL/GenBank/DDBJ whole genome shotgun (WGS) entry which is preliminary data.</text>
</comment>
<keyword evidence="1" id="KW-0472">Membrane</keyword>
<keyword evidence="3" id="KW-1185">Reference proteome</keyword>
<evidence type="ECO:0000313" key="2">
    <source>
        <dbReference type="EMBL" id="KAF9676691.1"/>
    </source>
</evidence>
<proteinExistence type="predicted"/>
<protein>
    <submittedName>
        <fullName evidence="2">Uncharacterized protein</fullName>
    </submittedName>
</protein>
<reference evidence="2 3" key="1">
    <citation type="submission" date="2020-10" db="EMBL/GenBank/DDBJ databases">
        <title>Plant Genome Project.</title>
        <authorList>
            <person name="Zhang R.-G."/>
        </authorList>
    </citation>
    <scope>NUCLEOTIDE SEQUENCE [LARGE SCALE GENOMIC DNA]</scope>
    <source>
        <strain evidence="2">FAFU-HL-1</strain>
        <tissue evidence="2">Leaf</tissue>
    </source>
</reference>
<dbReference type="Proteomes" id="UP000657918">
    <property type="component" value="Chromosome 8"/>
</dbReference>
<gene>
    <name evidence="2" type="ORF">SADUNF_Sadunf08G0029300</name>
</gene>
<evidence type="ECO:0000313" key="3">
    <source>
        <dbReference type="Proteomes" id="UP000657918"/>
    </source>
</evidence>
<dbReference type="OrthoDB" id="850049at2759"/>
<keyword evidence="1" id="KW-0812">Transmembrane</keyword>
<feature type="transmembrane region" description="Helical" evidence="1">
    <location>
        <begin position="92"/>
        <end position="110"/>
    </location>
</feature>
<dbReference type="AlphaFoldDB" id="A0A835JXB5"/>